<evidence type="ECO:0000256" key="6">
    <source>
        <dbReference type="PIRSR" id="PIRSR637944-1"/>
    </source>
</evidence>
<dbReference type="InterPro" id="IPR013766">
    <property type="entry name" value="Thioredoxin_domain"/>
</dbReference>
<dbReference type="SUPFAM" id="SSF52833">
    <property type="entry name" value="Thioredoxin-like"/>
    <property type="match status" value="1"/>
</dbReference>
<feature type="domain" description="Thioredoxin" evidence="8">
    <location>
        <begin position="8"/>
        <end position="177"/>
    </location>
</feature>
<keyword evidence="5 7" id="KW-0676">Redox-active center</keyword>
<accession>A0AAD5TQQ8</accession>
<comment type="function">
    <text evidence="7">Thiol-specific peroxidase that catalyzes the reduction of hydrogen peroxide and organic hydroperoxides to water and alcohols, respectively. Plays a role in cell protection against oxidative stress by detoxifying peroxides.</text>
</comment>
<dbReference type="PANTHER" id="PTHR10430">
    <property type="entry name" value="PEROXIREDOXIN"/>
    <property type="match status" value="1"/>
</dbReference>
<comment type="similarity">
    <text evidence="1 7">Belongs to the peroxiredoxin family. Prx5 subfamily.</text>
</comment>
<reference evidence="9" key="1">
    <citation type="submission" date="2020-05" db="EMBL/GenBank/DDBJ databases">
        <title>Phylogenomic resolution of chytrid fungi.</title>
        <authorList>
            <person name="Stajich J.E."/>
            <person name="Amses K."/>
            <person name="Simmons R."/>
            <person name="Seto K."/>
            <person name="Myers J."/>
            <person name="Bonds A."/>
            <person name="Quandt C.A."/>
            <person name="Barry K."/>
            <person name="Liu P."/>
            <person name="Grigoriev I."/>
            <person name="Longcore J.E."/>
            <person name="James T.Y."/>
        </authorList>
    </citation>
    <scope>NUCLEOTIDE SEQUENCE</scope>
    <source>
        <strain evidence="9">JEL0379</strain>
    </source>
</reference>
<keyword evidence="4 7" id="KW-0560">Oxidoreductase</keyword>
<feature type="active site" description="Cysteine sulfenic acid (-SOH) intermediate" evidence="6">
    <location>
        <position position="61"/>
    </location>
</feature>
<evidence type="ECO:0000256" key="3">
    <source>
        <dbReference type="ARBA" id="ARBA00022862"/>
    </source>
</evidence>
<dbReference type="PROSITE" id="PS51352">
    <property type="entry name" value="THIOREDOXIN_2"/>
    <property type="match status" value="1"/>
</dbReference>
<dbReference type="GO" id="GO:0005777">
    <property type="term" value="C:peroxisome"/>
    <property type="evidence" value="ECO:0007669"/>
    <property type="project" value="TreeGrafter"/>
</dbReference>
<dbReference type="EMBL" id="JADGJQ010000021">
    <property type="protein sequence ID" value="KAJ3179348.1"/>
    <property type="molecule type" value="Genomic_DNA"/>
</dbReference>
<name>A0AAD5TQQ8_9FUNG</name>
<evidence type="ECO:0000256" key="5">
    <source>
        <dbReference type="ARBA" id="ARBA00023284"/>
    </source>
</evidence>
<evidence type="ECO:0000256" key="2">
    <source>
        <dbReference type="ARBA" id="ARBA00022559"/>
    </source>
</evidence>
<dbReference type="InterPro" id="IPR013740">
    <property type="entry name" value="Redoxin"/>
</dbReference>
<dbReference type="AlphaFoldDB" id="A0AAD5TQQ8"/>
<dbReference type="Gene3D" id="3.40.30.10">
    <property type="entry name" value="Glutaredoxin"/>
    <property type="match status" value="1"/>
</dbReference>
<evidence type="ECO:0000259" key="8">
    <source>
        <dbReference type="PROSITE" id="PS51352"/>
    </source>
</evidence>
<dbReference type="Proteomes" id="UP001212152">
    <property type="component" value="Unassembled WGS sequence"/>
</dbReference>
<dbReference type="GO" id="GO:0034599">
    <property type="term" value="P:cellular response to oxidative stress"/>
    <property type="evidence" value="ECO:0007669"/>
    <property type="project" value="InterPro"/>
</dbReference>
<evidence type="ECO:0000256" key="7">
    <source>
        <dbReference type="RuleBase" id="RU366011"/>
    </source>
</evidence>
<dbReference type="GO" id="GO:0042744">
    <property type="term" value="P:hydrogen peroxide catabolic process"/>
    <property type="evidence" value="ECO:0007669"/>
    <property type="project" value="TreeGrafter"/>
</dbReference>
<dbReference type="InterPro" id="IPR037944">
    <property type="entry name" value="PRX5-like"/>
</dbReference>
<dbReference type="CDD" id="cd03013">
    <property type="entry name" value="PRX5_like"/>
    <property type="match status" value="1"/>
</dbReference>
<protein>
    <recommendedName>
        <fullName evidence="8">Thioredoxin domain-containing protein</fullName>
    </recommendedName>
</protein>
<proteinExistence type="inferred from homology"/>
<dbReference type="GO" id="GO:0008379">
    <property type="term" value="F:thioredoxin peroxidase activity"/>
    <property type="evidence" value="ECO:0007669"/>
    <property type="project" value="InterPro"/>
</dbReference>
<evidence type="ECO:0000256" key="4">
    <source>
        <dbReference type="ARBA" id="ARBA00023002"/>
    </source>
</evidence>
<dbReference type="InterPro" id="IPR036249">
    <property type="entry name" value="Thioredoxin-like_sf"/>
</dbReference>
<keyword evidence="3 7" id="KW-0049">Antioxidant</keyword>
<dbReference type="PANTHER" id="PTHR10430:SF16">
    <property type="entry name" value="PEROXIREDOXIN-5, MITOCHONDRIAL"/>
    <property type="match status" value="1"/>
</dbReference>
<sequence length="177" mass="18890">MTFDTKLIQAGDRIPSASVFTSQNPDEEGVCAVPKKLETTEFFAGRKVVLVTVPAAFSPTCQVQHVPAFVDAQKELKEKGVDAVAVLSADTVFAVDAWGKSMKIGKGVTMLSDPYVEFSQKLGLAFETRAGLGPTGFKMGDRTRRAALIVDDGVVKWIGVDDKGLDVSSAESVLAHL</sequence>
<evidence type="ECO:0000256" key="1">
    <source>
        <dbReference type="ARBA" id="ARBA00010505"/>
    </source>
</evidence>
<evidence type="ECO:0000313" key="10">
    <source>
        <dbReference type="Proteomes" id="UP001212152"/>
    </source>
</evidence>
<keyword evidence="2 7" id="KW-0575">Peroxidase</keyword>
<gene>
    <name evidence="9" type="ORF">HDU87_002957</name>
</gene>
<comment type="caution">
    <text evidence="9">The sequence shown here is derived from an EMBL/GenBank/DDBJ whole genome shotgun (WGS) entry which is preliminary data.</text>
</comment>
<evidence type="ECO:0000313" key="9">
    <source>
        <dbReference type="EMBL" id="KAJ3179348.1"/>
    </source>
</evidence>
<dbReference type="GO" id="GO:0045454">
    <property type="term" value="P:cell redox homeostasis"/>
    <property type="evidence" value="ECO:0007669"/>
    <property type="project" value="TreeGrafter"/>
</dbReference>
<keyword evidence="10" id="KW-1185">Reference proteome</keyword>
<dbReference type="Pfam" id="PF08534">
    <property type="entry name" value="Redoxin"/>
    <property type="match status" value="1"/>
</dbReference>
<dbReference type="GO" id="GO:0005739">
    <property type="term" value="C:mitochondrion"/>
    <property type="evidence" value="ECO:0007669"/>
    <property type="project" value="TreeGrafter"/>
</dbReference>
<organism evidence="9 10">
    <name type="scientific">Geranomyces variabilis</name>
    <dbReference type="NCBI Taxonomy" id="109894"/>
    <lineage>
        <taxon>Eukaryota</taxon>
        <taxon>Fungi</taxon>
        <taxon>Fungi incertae sedis</taxon>
        <taxon>Chytridiomycota</taxon>
        <taxon>Chytridiomycota incertae sedis</taxon>
        <taxon>Chytridiomycetes</taxon>
        <taxon>Spizellomycetales</taxon>
        <taxon>Powellomycetaceae</taxon>
        <taxon>Geranomyces</taxon>
    </lineage>
</organism>